<name>A0ABY5SGX8_9BACL</name>
<dbReference type="RefSeq" id="WP_258389072.1">
    <property type="nucleotide sequence ID" value="NZ_CP091430.1"/>
</dbReference>
<gene>
    <name evidence="2" type="ORF">L1F29_14790</name>
</gene>
<protein>
    <submittedName>
        <fullName evidence="2">VOC family protein</fullName>
    </submittedName>
</protein>
<proteinExistence type="predicted"/>
<accession>A0ABY5SGX8</accession>
<reference evidence="2" key="1">
    <citation type="submission" date="2022-01" db="EMBL/GenBank/DDBJ databases">
        <title>Paenibacillus spongiae sp. nov., isolated from marine sponge.</title>
        <authorList>
            <person name="Li Z."/>
            <person name="Zhang M."/>
        </authorList>
    </citation>
    <scope>NUCLEOTIDE SEQUENCE</scope>
    <source>
        <strain evidence="2">PHS-Z3</strain>
    </source>
</reference>
<dbReference type="Pfam" id="PF06983">
    <property type="entry name" value="3-dmu-9_3-mt"/>
    <property type="match status" value="1"/>
</dbReference>
<dbReference type="InterPro" id="IPR029068">
    <property type="entry name" value="Glyas_Bleomycin-R_OHBP_Dase"/>
</dbReference>
<sequence length="138" mass="15230">MRLTPYLTIDGNAREAIQFYEETLEAKILEILTFAEMTDNPDSIPEGAKDRIAHALLQIGESELMLSDSFPGAPLSRGNHITVCITLNSIGRSKQVFEALQQGGQVKMALQETNFSPAFGEITDKFGITFLIYTDSQS</sequence>
<dbReference type="EMBL" id="CP091430">
    <property type="protein sequence ID" value="UVI33019.1"/>
    <property type="molecule type" value="Genomic_DNA"/>
</dbReference>
<dbReference type="SUPFAM" id="SSF54593">
    <property type="entry name" value="Glyoxalase/Bleomycin resistance protein/Dihydroxybiphenyl dioxygenase"/>
    <property type="match status" value="1"/>
</dbReference>
<dbReference type="CDD" id="cd06588">
    <property type="entry name" value="PhnB_like"/>
    <property type="match status" value="1"/>
</dbReference>
<dbReference type="InterPro" id="IPR028973">
    <property type="entry name" value="PhnB-like"/>
</dbReference>
<dbReference type="Proteomes" id="UP001057877">
    <property type="component" value="Chromosome"/>
</dbReference>
<dbReference type="PANTHER" id="PTHR33990">
    <property type="entry name" value="PROTEIN YJDN-RELATED"/>
    <property type="match status" value="1"/>
</dbReference>
<evidence type="ECO:0000259" key="1">
    <source>
        <dbReference type="Pfam" id="PF06983"/>
    </source>
</evidence>
<keyword evidence="3" id="KW-1185">Reference proteome</keyword>
<feature type="domain" description="PhnB-like" evidence="1">
    <location>
        <begin position="3"/>
        <end position="132"/>
    </location>
</feature>
<dbReference type="PANTHER" id="PTHR33990:SF1">
    <property type="entry name" value="PROTEIN YJDN"/>
    <property type="match status" value="1"/>
</dbReference>
<dbReference type="Gene3D" id="3.10.180.10">
    <property type="entry name" value="2,3-Dihydroxybiphenyl 1,2-Dioxygenase, domain 1"/>
    <property type="match status" value="1"/>
</dbReference>
<evidence type="ECO:0000313" key="2">
    <source>
        <dbReference type="EMBL" id="UVI33019.1"/>
    </source>
</evidence>
<organism evidence="2 3">
    <name type="scientific">Paenibacillus spongiae</name>
    <dbReference type="NCBI Taxonomy" id="2909671"/>
    <lineage>
        <taxon>Bacteria</taxon>
        <taxon>Bacillati</taxon>
        <taxon>Bacillota</taxon>
        <taxon>Bacilli</taxon>
        <taxon>Bacillales</taxon>
        <taxon>Paenibacillaceae</taxon>
        <taxon>Paenibacillus</taxon>
    </lineage>
</organism>
<evidence type="ECO:0000313" key="3">
    <source>
        <dbReference type="Proteomes" id="UP001057877"/>
    </source>
</evidence>